<dbReference type="SUPFAM" id="SSF50494">
    <property type="entry name" value="Trypsin-like serine proteases"/>
    <property type="match status" value="1"/>
</dbReference>
<dbReference type="InterPro" id="IPR002350">
    <property type="entry name" value="Kazal_dom"/>
</dbReference>
<comment type="similarity">
    <text evidence="11">Belongs to the peptidase S1 family. CLIP subfamily.</text>
</comment>
<dbReference type="GeneTree" id="ENSGT00930000151042"/>
<dbReference type="PROSITE" id="PS50287">
    <property type="entry name" value="SRCR_2"/>
    <property type="match status" value="1"/>
</dbReference>
<dbReference type="EC" id="3.4.21.4" evidence="13"/>
<evidence type="ECO:0000259" key="17">
    <source>
        <dbReference type="PROSITE" id="PS50240"/>
    </source>
</evidence>
<keyword evidence="9 15" id="KW-1015">Disulfide bond</keyword>
<feature type="domain" description="Kazal-like" evidence="19">
    <location>
        <begin position="53"/>
        <end position="100"/>
    </location>
</feature>
<dbReference type="PRINTS" id="PR00722">
    <property type="entry name" value="CHYMOTRYPSIN"/>
</dbReference>
<dbReference type="PROSITE" id="PS01209">
    <property type="entry name" value="LDLRA_1"/>
    <property type="match status" value="1"/>
</dbReference>
<evidence type="ECO:0000256" key="2">
    <source>
        <dbReference type="ARBA" id="ARBA00022525"/>
    </source>
</evidence>
<evidence type="ECO:0000256" key="5">
    <source>
        <dbReference type="ARBA" id="ARBA00022737"/>
    </source>
</evidence>
<keyword evidence="6 16" id="KW-0378">Hydrolase</keyword>
<dbReference type="InterPro" id="IPR048719">
    <property type="entry name" value="CFAI_KAZAL"/>
</dbReference>
<reference evidence="20" key="1">
    <citation type="submission" date="2021-06" db="EMBL/GenBank/DDBJ databases">
        <authorList>
            <consortium name="Wellcome Sanger Institute Data Sharing"/>
        </authorList>
    </citation>
    <scope>NUCLEOTIDE SEQUENCE [LARGE SCALE GENOMIC DNA]</scope>
</reference>
<organism evidence="20 21">
    <name type="scientific">Erpetoichthys calabaricus</name>
    <name type="common">Rope fish</name>
    <name type="synonym">Calamoichthys calabaricus</name>
    <dbReference type="NCBI Taxonomy" id="27687"/>
    <lineage>
        <taxon>Eukaryota</taxon>
        <taxon>Metazoa</taxon>
        <taxon>Chordata</taxon>
        <taxon>Craniata</taxon>
        <taxon>Vertebrata</taxon>
        <taxon>Euteleostomi</taxon>
        <taxon>Actinopterygii</taxon>
        <taxon>Polypteriformes</taxon>
        <taxon>Polypteridae</taxon>
        <taxon>Erpetoichthys</taxon>
    </lineage>
</organism>
<evidence type="ECO:0000256" key="13">
    <source>
        <dbReference type="ARBA" id="ARBA00038868"/>
    </source>
</evidence>
<reference evidence="20" key="2">
    <citation type="submission" date="2025-08" db="UniProtKB">
        <authorList>
            <consortium name="Ensembl"/>
        </authorList>
    </citation>
    <scope>IDENTIFICATION</scope>
</reference>
<dbReference type="InterPro" id="IPR002172">
    <property type="entry name" value="LDrepeatLR_classA_rpt"/>
</dbReference>
<dbReference type="PROSITE" id="PS51465">
    <property type="entry name" value="KAZAL_2"/>
    <property type="match status" value="1"/>
</dbReference>
<keyword evidence="10" id="KW-0325">Glycoprotein</keyword>
<dbReference type="SMART" id="SM00020">
    <property type="entry name" value="Tryp_SPc"/>
    <property type="match status" value="1"/>
</dbReference>
<dbReference type="Pfam" id="PF21286">
    <property type="entry name" value="CFAI_FIMAC_N"/>
    <property type="match status" value="1"/>
</dbReference>
<evidence type="ECO:0000256" key="9">
    <source>
        <dbReference type="ARBA" id="ARBA00023157"/>
    </source>
</evidence>
<proteinExistence type="inferred from homology"/>
<dbReference type="FunFam" id="2.40.10.10:FF:000002">
    <property type="entry name" value="Transmembrane protease serine"/>
    <property type="match status" value="1"/>
</dbReference>
<dbReference type="Pfam" id="PF21287">
    <property type="entry name" value="Kazal_CFAI"/>
    <property type="match status" value="1"/>
</dbReference>
<evidence type="ECO:0000256" key="3">
    <source>
        <dbReference type="ARBA" id="ARBA00022670"/>
    </source>
</evidence>
<feature type="domain" description="SRCR" evidence="18">
    <location>
        <begin position="92"/>
        <end position="190"/>
    </location>
</feature>
<dbReference type="Gene3D" id="4.10.400.10">
    <property type="entry name" value="Low-density Lipoprotein Receptor"/>
    <property type="match status" value="1"/>
</dbReference>
<dbReference type="GO" id="GO:0004252">
    <property type="term" value="F:serine-type endopeptidase activity"/>
    <property type="evidence" value="ECO:0007669"/>
    <property type="project" value="UniProtKB-EC"/>
</dbReference>
<keyword evidence="2" id="KW-0964">Secreted</keyword>
<dbReference type="GO" id="GO:0005615">
    <property type="term" value="C:extracellular space"/>
    <property type="evidence" value="ECO:0007669"/>
    <property type="project" value="TreeGrafter"/>
</dbReference>
<dbReference type="SUPFAM" id="SSF57424">
    <property type="entry name" value="LDL receptor-like module"/>
    <property type="match status" value="2"/>
</dbReference>
<feature type="domain" description="Peptidase S1" evidence="17">
    <location>
        <begin position="288"/>
        <end position="533"/>
    </location>
</feature>
<feature type="disulfide bond" evidence="14">
    <location>
        <begin position="213"/>
        <end position="228"/>
    </location>
</feature>
<dbReference type="CDD" id="cd00190">
    <property type="entry name" value="Tryp_SPc"/>
    <property type="match status" value="1"/>
</dbReference>
<dbReference type="SMART" id="SM00057">
    <property type="entry name" value="FIMAC"/>
    <property type="match status" value="1"/>
</dbReference>
<comment type="catalytic activity">
    <reaction evidence="12">
        <text>Preferential cleavage: Arg-|-Xaa, Lys-|-Xaa.</text>
        <dbReference type="EC" id="3.4.21.4"/>
    </reaction>
</comment>
<evidence type="ECO:0000256" key="8">
    <source>
        <dbReference type="ARBA" id="ARBA00022859"/>
    </source>
</evidence>
<reference evidence="20" key="3">
    <citation type="submission" date="2025-09" db="UniProtKB">
        <authorList>
            <consortium name="Ensembl"/>
        </authorList>
    </citation>
    <scope>IDENTIFICATION</scope>
</reference>
<dbReference type="InterPro" id="IPR036055">
    <property type="entry name" value="LDL_receptor-like_sf"/>
</dbReference>
<dbReference type="InterPro" id="IPR009003">
    <property type="entry name" value="Peptidase_S1_PA"/>
</dbReference>
<dbReference type="PROSITE" id="PS00134">
    <property type="entry name" value="TRYPSIN_HIS"/>
    <property type="match status" value="1"/>
</dbReference>
<evidence type="ECO:0000256" key="12">
    <source>
        <dbReference type="ARBA" id="ARBA00036320"/>
    </source>
</evidence>
<feature type="disulfide bond" evidence="14">
    <location>
        <begin position="201"/>
        <end position="219"/>
    </location>
</feature>
<dbReference type="Proteomes" id="UP000694620">
    <property type="component" value="Chromosome 7"/>
</dbReference>
<dbReference type="GO" id="GO:0006508">
    <property type="term" value="P:proteolysis"/>
    <property type="evidence" value="ECO:0007669"/>
    <property type="project" value="UniProtKB-KW"/>
</dbReference>
<dbReference type="PANTHER" id="PTHR24264">
    <property type="entry name" value="TRYPSIN-RELATED"/>
    <property type="match status" value="1"/>
</dbReference>
<dbReference type="InterPro" id="IPR043504">
    <property type="entry name" value="Peptidase_S1_PA_chymotrypsin"/>
</dbReference>
<dbReference type="AlphaFoldDB" id="A0A8C4TPF4"/>
<evidence type="ECO:0000256" key="6">
    <source>
        <dbReference type="ARBA" id="ARBA00022801"/>
    </source>
</evidence>
<evidence type="ECO:0000256" key="1">
    <source>
        <dbReference type="ARBA" id="ARBA00004239"/>
    </source>
</evidence>
<dbReference type="GO" id="GO:0016020">
    <property type="term" value="C:membrane"/>
    <property type="evidence" value="ECO:0007669"/>
    <property type="project" value="InterPro"/>
</dbReference>
<feature type="disulfide bond" evidence="15">
    <location>
        <begin position="160"/>
        <end position="170"/>
    </location>
</feature>
<dbReference type="SUPFAM" id="SSF100895">
    <property type="entry name" value="Kazal-type serine protease inhibitors"/>
    <property type="match status" value="1"/>
</dbReference>
<comment type="subcellular location">
    <subcellularLocation>
        <location evidence="1">Secreted</location>
        <location evidence="1">Extracellular space</location>
    </subcellularLocation>
</comment>
<name>A0A8C4TPF4_ERPCA</name>
<evidence type="ECO:0000256" key="4">
    <source>
        <dbReference type="ARBA" id="ARBA00022729"/>
    </source>
</evidence>
<dbReference type="InterPro" id="IPR023415">
    <property type="entry name" value="LDLR_class-A_CS"/>
</dbReference>
<dbReference type="Pfam" id="PF00057">
    <property type="entry name" value="Ldl_recept_a"/>
    <property type="match status" value="1"/>
</dbReference>
<evidence type="ECO:0000256" key="14">
    <source>
        <dbReference type="PROSITE-ProRule" id="PRU00124"/>
    </source>
</evidence>
<evidence type="ECO:0000313" key="21">
    <source>
        <dbReference type="Proteomes" id="UP000694620"/>
    </source>
</evidence>
<keyword evidence="5" id="KW-0677">Repeat</keyword>
<comment type="caution">
    <text evidence="15">Lacks conserved residue(s) required for the propagation of feature annotation.</text>
</comment>
<dbReference type="InterPro" id="IPR033116">
    <property type="entry name" value="TRYPSIN_SER"/>
</dbReference>
<dbReference type="PROSITE" id="PS00135">
    <property type="entry name" value="TRYPSIN_SER"/>
    <property type="match status" value="1"/>
</dbReference>
<keyword evidence="7 16" id="KW-0720">Serine protease</keyword>
<dbReference type="PROSITE" id="PS50240">
    <property type="entry name" value="TRYPSIN_DOM"/>
    <property type="match status" value="1"/>
</dbReference>
<keyword evidence="3 16" id="KW-0645">Protease</keyword>
<keyword evidence="8" id="KW-0391">Immunity</keyword>
<evidence type="ECO:0000256" key="15">
    <source>
        <dbReference type="PROSITE-ProRule" id="PRU00196"/>
    </source>
</evidence>
<dbReference type="InterPro" id="IPR001190">
    <property type="entry name" value="SRCR"/>
</dbReference>
<dbReference type="FunFam" id="2.40.10.10:FF:000068">
    <property type="entry name" value="transmembrane protease serine 2"/>
    <property type="match status" value="1"/>
</dbReference>
<dbReference type="InterPro" id="IPR036058">
    <property type="entry name" value="Kazal_dom_sf"/>
</dbReference>
<feature type="disulfide bond" evidence="14">
    <location>
        <begin position="237"/>
        <end position="255"/>
    </location>
</feature>
<dbReference type="InterPro" id="IPR048722">
    <property type="entry name" value="CFAI_FIMAC_N"/>
</dbReference>
<dbReference type="SMART" id="SM00192">
    <property type="entry name" value="LDLa"/>
    <property type="match status" value="2"/>
</dbReference>
<dbReference type="InterPro" id="IPR003884">
    <property type="entry name" value="FacI_MAC"/>
</dbReference>
<keyword evidence="21" id="KW-1185">Reference proteome</keyword>
<dbReference type="InterPro" id="IPR001314">
    <property type="entry name" value="Peptidase_S1A"/>
</dbReference>
<evidence type="ECO:0000256" key="7">
    <source>
        <dbReference type="ARBA" id="ARBA00022825"/>
    </source>
</evidence>
<evidence type="ECO:0000259" key="19">
    <source>
        <dbReference type="PROSITE" id="PS51465"/>
    </source>
</evidence>
<evidence type="ECO:0000256" key="11">
    <source>
        <dbReference type="ARBA" id="ARBA00024195"/>
    </source>
</evidence>
<dbReference type="InterPro" id="IPR050127">
    <property type="entry name" value="Serine_Proteases_S1"/>
</dbReference>
<dbReference type="Pfam" id="PF00089">
    <property type="entry name" value="Trypsin"/>
    <property type="match status" value="1"/>
</dbReference>
<evidence type="ECO:0000256" key="16">
    <source>
        <dbReference type="RuleBase" id="RU363034"/>
    </source>
</evidence>
<dbReference type="Ensembl" id="ENSECRT00000034110.1">
    <property type="protein sequence ID" value="ENSECRP00000033382.1"/>
    <property type="gene ID" value="ENSECRG00000022597.1"/>
</dbReference>
<sequence>YLIIHLFYRFIYFFFYLYEYLQIGNCMEQKFTYQSCQKVFCPPWMRCIKGQCLCKLPYQCPKDTGSPSCGTDQRNYRSFCQVKSMGCNGRNVNFSHTGNNCTGEHLLRRTPPIVWDPLVSRTLWATLGSTESSCSDVFMGLKGIRWVLSNKPLKCVNVLCTGLESTLAECTIYKEKNLTENMNVATVQCYTDTYRGTAFPCVNGKCIALNRTCDGVNDCGDQSDELCCKKCRDGFQCKSDVCIPWESVKDGVHDCLGGEDETEGDCCVSVSLPVNALTVWVDPTSASGLGGLGTPTWGAAVTYRSVFTLQGEVPWQVGIDDQNEVYCGGIYIGGCWVLTAAHCAKTRAVSGEAWHVELHKSDVNTDSLPAEKVIIHEDFNPSTYENDIALIKFKNVYKNKECIRENKFIAPVCVPWSEYQFKPGHKCIISGWGRAEAYKRVYILNVATIEIIGNCSGIYKNRYFKGMECAGTFDGSVDTCQGDSGGPLVCTDDSGVAYVWGIVSWGEKCGVAYYPGVYTKVAYYYEWISYHVGRSSISRYNI</sequence>
<accession>A0A8C4TPF4</accession>
<dbReference type="InterPro" id="IPR018114">
    <property type="entry name" value="TRYPSIN_HIS"/>
</dbReference>
<keyword evidence="4" id="KW-0732">Signal</keyword>
<dbReference type="CDD" id="cd00112">
    <property type="entry name" value="LDLa"/>
    <property type="match status" value="2"/>
</dbReference>
<dbReference type="Gene3D" id="2.40.10.10">
    <property type="entry name" value="Trypsin-like serine proteases"/>
    <property type="match status" value="1"/>
</dbReference>
<dbReference type="GO" id="GO:0002376">
    <property type="term" value="P:immune system process"/>
    <property type="evidence" value="ECO:0007669"/>
    <property type="project" value="UniProtKB-KW"/>
</dbReference>
<evidence type="ECO:0000256" key="10">
    <source>
        <dbReference type="ARBA" id="ARBA00023180"/>
    </source>
</evidence>
<evidence type="ECO:0000313" key="20">
    <source>
        <dbReference type="Ensembl" id="ENSECRP00000033382.1"/>
    </source>
</evidence>
<dbReference type="InterPro" id="IPR001254">
    <property type="entry name" value="Trypsin_dom"/>
</dbReference>
<evidence type="ECO:0000259" key="18">
    <source>
        <dbReference type="PROSITE" id="PS50287"/>
    </source>
</evidence>
<dbReference type="PROSITE" id="PS50068">
    <property type="entry name" value="LDLRA_2"/>
    <property type="match status" value="2"/>
</dbReference>
<protein>
    <recommendedName>
        <fullName evidence="13">trypsin</fullName>
        <ecNumber evidence="13">3.4.21.4</ecNumber>
    </recommendedName>
</protein>
<dbReference type="PANTHER" id="PTHR24264:SF83">
    <property type="entry name" value="COMPLEMENT FACTOR I"/>
    <property type="match status" value="1"/>
</dbReference>
<dbReference type="Gene3D" id="3.30.60.30">
    <property type="match status" value="1"/>
</dbReference>